<dbReference type="SUPFAM" id="SSF54631">
    <property type="entry name" value="CBS-domain pair"/>
    <property type="match status" value="1"/>
</dbReference>
<dbReference type="PROSITE" id="PS51371">
    <property type="entry name" value="CBS"/>
    <property type="match status" value="2"/>
</dbReference>
<feature type="domain" description="CBS" evidence="3">
    <location>
        <begin position="72"/>
        <end position="131"/>
    </location>
</feature>
<keyword evidence="5" id="KW-1185">Reference proteome</keyword>
<dbReference type="InterPro" id="IPR000644">
    <property type="entry name" value="CBS_dom"/>
</dbReference>
<evidence type="ECO:0000256" key="1">
    <source>
        <dbReference type="ARBA" id="ARBA00023122"/>
    </source>
</evidence>
<dbReference type="InterPro" id="IPR051257">
    <property type="entry name" value="Diverse_CBS-Domain"/>
</dbReference>
<reference evidence="5" key="1">
    <citation type="submission" date="2016-10" db="EMBL/GenBank/DDBJ databases">
        <authorList>
            <person name="Varghese N."/>
            <person name="Submissions S."/>
        </authorList>
    </citation>
    <scope>NUCLEOTIDE SEQUENCE [LARGE SCALE GENOMIC DNA]</scope>
    <source>
        <strain evidence="5">IBRC-M 10760</strain>
    </source>
</reference>
<sequence>MLVEDIMTTALVTCPVEASLQGGVERMLRNRAGSVIVNDADTPVGIVTETDSLYAGYVTERPFTDIPLREVMSSPLQTISPRKTLRRATERMHEADIKKLVVVEDMDLVGIITTRDIVDAYPDLKAEIHDLEQNRPDSLL</sequence>
<evidence type="ECO:0000256" key="2">
    <source>
        <dbReference type="PROSITE-ProRule" id="PRU00703"/>
    </source>
</evidence>
<dbReference type="PANTHER" id="PTHR43080">
    <property type="entry name" value="CBS DOMAIN-CONTAINING PROTEIN CBSX3, MITOCHONDRIAL"/>
    <property type="match status" value="1"/>
</dbReference>
<dbReference type="Proteomes" id="UP000199076">
    <property type="component" value="Unassembled WGS sequence"/>
</dbReference>
<protein>
    <submittedName>
        <fullName evidence="4">CBS domain-containing protein</fullName>
    </submittedName>
</protein>
<dbReference type="OrthoDB" id="43333at2157"/>
<evidence type="ECO:0000313" key="4">
    <source>
        <dbReference type="EMBL" id="SDF59862.1"/>
    </source>
</evidence>
<dbReference type="PANTHER" id="PTHR43080:SF2">
    <property type="entry name" value="CBS DOMAIN-CONTAINING PROTEIN"/>
    <property type="match status" value="1"/>
</dbReference>
<dbReference type="Pfam" id="PF00571">
    <property type="entry name" value="CBS"/>
    <property type="match status" value="2"/>
</dbReference>
<dbReference type="EMBL" id="FNBK01000007">
    <property type="protein sequence ID" value="SDF59862.1"/>
    <property type="molecule type" value="Genomic_DNA"/>
</dbReference>
<keyword evidence="1 2" id="KW-0129">CBS domain</keyword>
<dbReference type="STRING" id="660518.SAMN05216218_107231"/>
<dbReference type="SMART" id="SM00116">
    <property type="entry name" value="CBS"/>
    <property type="match status" value="2"/>
</dbReference>
<accession>A0A1G7MDI6</accession>
<organism evidence="4 5">
    <name type="scientific">Halorientalis regularis</name>
    <dbReference type="NCBI Taxonomy" id="660518"/>
    <lineage>
        <taxon>Archaea</taxon>
        <taxon>Methanobacteriati</taxon>
        <taxon>Methanobacteriota</taxon>
        <taxon>Stenosarchaea group</taxon>
        <taxon>Halobacteria</taxon>
        <taxon>Halobacteriales</taxon>
        <taxon>Haloarculaceae</taxon>
        <taxon>Halorientalis</taxon>
    </lineage>
</organism>
<dbReference type="RefSeq" id="WP_092691979.1">
    <property type="nucleotide sequence ID" value="NZ_FNBK01000007.1"/>
</dbReference>
<dbReference type="AlphaFoldDB" id="A0A1G7MDI6"/>
<dbReference type="InterPro" id="IPR046342">
    <property type="entry name" value="CBS_dom_sf"/>
</dbReference>
<feature type="domain" description="CBS" evidence="3">
    <location>
        <begin position="7"/>
        <end position="63"/>
    </location>
</feature>
<proteinExistence type="predicted"/>
<gene>
    <name evidence="4" type="ORF">SAMN05216218_107231</name>
</gene>
<dbReference type="Gene3D" id="3.10.580.10">
    <property type="entry name" value="CBS-domain"/>
    <property type="match status" value="1"/>
</dbReference>
<evidence type="ECO:0000259" key="3">
    <source>
        <dbReference type="PROSITE" id="PS51371"/>
    </source>
</evidence>
<dbReference type="CDD" id="cd17776">
    <property type="entry name" value="CBS_pair_arch"/>
    <property type="match status" value="1"/>
</dbReference>
<evidence type="ECO:0000313" key="5">
    <source>
        <dbReference type="Proteomes" id="UP000199076"/>
    </source>
</evidence>
<name>A0A1G7MDI6_9EURY</name>